<dbReference type="GO" id="GO:0003676">
    <property type="term" value="F:nucleic acid binding"/>
    <property type="evidence" value="ECO:0007669"/>
    <property type="project" value="InterPro"/>
</dbReference>
<dbReference type="Gene3D" id="2.40.50.140">
    <property type="entry name" value="Nucleic acid-binding proteins"/>
    <property type="match status" value="1"/>
</dbReference>
<dbReference type="RefSeq" id="XP_058346979.1">
    <property type="nucleotide sequence ID" value="XM_058482481.1"/>
</dbReference>
<organism evidence="3 4">
    <name type="scientific">Lichtheimia ornata</name>
    <dbReference type="NCBI Taxonomy" id="688661"/>
    <lineage>
        <taxon>Eukaryota</taxon>
        <taxon>Fungi</taxon>
        <taxon>Fungi incertae sedis</taxon>
        <taxon>Mucoromycota</taxon>
        <taxon>Mucoromycotina</taxon>
        <taxon>Mucoromycetes</taxon>
        <taxon>Mucorales</taxon>
        <taxon>Lichtheimiaceae</taxon>
        <taxon>Lichtheimia</taxon>
    </lineage>
</organism>
<gene>
    <name evidence="3" type="ORF">O0I10_002398</name>
</gene>
<dbReference type="InterPro" id="IPR050181">
    <property type="entry name" value="Cold_shock_domain"/>
</dbReference>
<evidence type="ECO:0000256" key="1">
    <source>
        <dbReference type="SAM" id="MobiDB-lite"/>
    </source>
</evidence>
<protein>
    <recommendedName>
        <fullName evidence="2">CSD domain-containing protein</fullName>
    </recommendedName>
</protein>
<dbReference type="AlphaFoldDB" id="A0AAD7VD13"/>
<reference evidence="3 4" key="1">
    <citation type="submission" date="2023-03" db="EMBL/GenBank/DDBJ databases">
        <title>Genome sequence of Lichtheimia ornata CBS 291.66.</title>
        <authorList>
            <person name="Mohabir J.T."/>
            <person name="Shea T.P."/>
            <person name="Kurbessoian T."/>
            <person name="Berby B."/>
            <person name="Fontaine J."/>
            <person name="Livny J."/>
            <person name="Gnirke A."/>
            <person name="Stajich J.E."/>
            <person name="Cuomo C.A."/>
        </authorList>
    </citation>
    <scope>NUCLEOTIDE SEQUENCE [LARGE SCALE GENOMIC DNA]</scope>
    <source>
        <strain evidence="3">CBS 291.66</strain>
    </source>
</reference>
<dbReference type="GeneID" id="83209815"/>
<feature type="compositionally biased region" description="Basic residues" evidence="1">
    <location>
        <begin position="182"/>
        <end position="191"/>
    </location>
</feature>
<evidence type="ECO:0000313" key="3">
    <source>
        <dbReference type="EMBL" id="KAJ8662066.1"/>
    </source>
</evidence>
<accession>A0AAD7VD13</accession>
<dbReference type="InterPro" id="IPR011129">
    <property type="entry name" value="CSD"/>
</dbReference>
<keyword evidence="4" id="KW-1185">Reference proteome</keyword>
<dbReference type="SUPFAM" id="SSF50249">
    <property type="entry name" value="Nucleic acid-binding proteins"/>
    <property type="match status" value="1"/>
</dbReference>
<sequence length="299" mass="31674">MPSTSNVAPRKIGHVKFFNSVKGYGFIIPDDSTADQPIVEVFVHHTAINGNGFKSLAEVEYDMIQGPKGMQAANVSGPGGVPVQGDPNARRPYQNYHRRFQNNRGSSAAAVDGRQYGYPTMYGMMPPGGGAAAPPPPYGYTAFYGPYPAAAAAAPPPPPPQAAAMNGQDNNGPNSPPALFRQHAHHHHPHHQQQPMFAYSYQPGISGAAVSDTSAVYPHSPPTPMAMYYPYPQQQPYFIPSTMQGFVSASASSTSSSNQSASSISNNTTPTCEHGPSTNNKQAQAPAAVHQMAVAEIPT</sequence>
<dbReference type="Proteomes" id="UP001234581">
    <property type="component" value="Unassembled WGS sequence"/>
</dbReference>
<name>A0AAD7VD13_9FUNG</name>
<evidence type="ECO:0000313" key="4">
    <source>
        <dbReference type="Proteomes" id="UP001234581"/>
    </source>
</evidence>
<evidence type="ECO:0000259" key="2">
    <source>
        <dbReference type="PROSITE" id="PS51857"/>
    </source>
</evidence>
<proteinExistence type="predicted"/>
<dbReference type="PANTHER" id="PTHR11544">
    <property type="entry name" value="COLD SHOCK DOMAIN CONTAINING PROTEINS"/>
    <property type="match status" value="1"/>
</dbReference>
<dbReference type="PROSITE" id="PS51857">
    <property type="entry name" value="CSD_2"/>
    <property type="match status" value="1"/>
</dbReference>
<dbReference type="InterPro" id="IPR002059">
    <property type="entry name" value="CSP_DNA-bd"/>
</dbReference>
<feature type="compositionally biased region" description="Low complexity" evidence="1">
    <location>
        <begin position="249"/>
        <end position="269"/>
    </location>
</feature>
<dbReference type="Pfam" id="PF00313">
    <property type="entry name" value="CSD"/>
    <property type="match status" value="1"/>
</dbReference>
<comment type="caution">
    <text evidence="3">The sequence shown here is derived from an EMBL/GenBank/DDBJ whole genome shotgun (WGS) entry which is preliminary data.</text>
</comment>
<feature type="domain" description="CSD" evidence="2">
    <location>
        <begin position="10"/>
        <end position="77"/>
    </location>
</feature>
<dbReference type="EMBL" id="JARTCD010000006">
    <property type="protein sequence ID" value="KAJ8662066.1"/>
    <property type="molecule type" value="Genomic_DNA"/>
</dbReference>
<feature type="region of interest" description="Disordered" evidence="1">
    <location>
        <begin position="152"/>
        <end position="194"/>
    </location>
</feature>
<dbReference type="SMART" id="SM00357">
    <property type="entry name" value="CSP"/>
    <property type="match status" value="1"/>
</dbReference>
<dbReference type="InterPro" id="IPR012340">
    <property type="entry name" value="NA-bd_OB-fold"/>
</dbReference>
<feature type="region of interest" description="Disordered" evidence="1">
    <location>
        <begin position="249"/>
        <end position="299"/>
    </location>
</feature>